<dbReference type="GeneID" id="20233105"/>
<keyword evidence="2" id="KW-0227">DNA damage</keyword>
<dbReference type="InterPro" id="IPR041247">
    <property type="entry name" value="Rad52_fam"/>
</dbReference>
<dbReference type="InterPro" id="IPR042525">
    <property type="entry name" value="Rad52_Rad59_Rad22_sf"/>
</dbReference>
<comment type="function">
    <text evidence="5">Involved in double-stranded break repair. Plays a central role in genetic recombination and DNA repair by promoting the annealing of complementary single-stranded DNA and by stimulation of the RAD51 recombinase.</text>
</comment>
<dbReference type="InterPro" id="IPR007232">
    <property type="entry name" value="Rad52_Rad59_Rad22"/>
</dbReference>
<dbReference type="PANTHER" id="PTHR12132">
    <property type="entry name" value="DNA REPAIR AND RECOMBINATION PROTEIN RAD52, RAD59"/>
    <property type="match status" value="1"/>
</dbReference>
<dbReference type="Gene3D" id="3.30.390.80">
    <property type="entry name" value="DNA repair protein Rad52/59/22"/>
    <property type="match status" value="1"/>
</dbReference>
<proteinExistence type="inferred from homology"/>
<dbReference type="PANTHER" id="PTHR12132:SF1">
    <property type="entry name" value="DNA REPAIR PROTEIN RAD52 HOMOLOG"/>
    <property type="match status" value="1"/>
</dbReference>
<dbReference type="RefSeq" id="XP_009064152.1">
    <property type="nucleotide sequence ID" value="XM_009065904.1"/>
</dbReference>
<reference evidence="7 8" key="1">
    <citation type="journal article" date="2013" name="Nature">
        <title>Insights into bilaterian evolution from three spiralian genomes.</title>
        <authorList>
            <person name="Simakov O."/>
            <person name="Marletaz F."/>
            <person name="Cho S.J."/>
            <person name="Edsinger-Gonzales E."/>
            <person name="Havlak P."/>
            <person name="Hellsten U."/>
            <person name="Kuo D.H."/>
            <person name="Larsson T."/>
            <person name="Lv J."/>
            <person name="Arendt D."/>
            <person name="Savage R."/>
            <person name="Osoegawa K."/>
            <person name="de Jong P."/>
            <person name="Grimwood J."/>
            <person name="Chapman J.A."/>
            <person name="Shapiro H."/>
            <person name="Aerts A."/>
            <person name="Otillar R.P."/>
            <person name="Terry A.Y."/>
            <person name="Boore J.L."/>
            <person name="Grigoriev I.V."/>
            <person name="Lindberg D.R."/>
            <person name="Seaver E.C."/>
            <person name="Weisblat D.A."/>
            <person name="Putnam N.H."/>
            <person name="Rokhsar D.S."/>
        </authorList>
    </citation>
    <scope>NUCLEOTIDE SEQUENCE [LARGE SCALE GENOMIC DNA]</scope>
</reference>
<evidence type="ECO:0000313" key="7">
    <source>
        <dbReference type="EMBL" id="ESO85239.1"/>
    </source>
</evidence>
<keyword evidence="4" id="KW-0234">DNA repair</keyword>
<accession>V4B8U7</accession>
<dbReference type="STRING" id="225164.V4B8U7"/>
<dbReference type="OrthoDB" id="206565at2759"/>
<protein>
    <recommendedName>
        <fullName evidence="6">DNA repair protein RAD52 homolog</fullName>
    </recommendedName>
</protein>
<dbReference type="AlphaFoldDB" id="V4B8U7"/>
<evidence type="ECO:0000256" key="1">
    <source>
        <dbReference type="ARBA" id="ARBA00006638"/>
    </source>
</evidence>
<feature type="non-terminal residue" evidence="7">
    <location>
        <position position="1"/>
    </location>
</feature>
<evidence type="ECO:0000256" key="2">
    <source>
        <dbReference type="ARBA" id="ARBA00022763"/>
    </source>
</evidence>
<dbReference type="InterPro" id="IPR004585">
    <property type="entry name" value="DNA_recomb/repair_Rad52"/>
</dbReference>
<dbReference type="HOGENOM" id="CLU_100405_1_0_1"/>
<dbReference type="GO" id="GO:0006312">
    <property type="term" value="P:mitotic recombination"/>
    <property type="evidence" value="ECO:0007669"/>
    <property type="project" value="TreeGrafter"/>
</dbReference>
<evidence type="ECO:0000313" key="8">
    <source>
        <dbReference type="Proteomes" id="UP000030746"/>
    </source>
</evidence>
<name>V4B8U7_LOTGI</name>
<organism evidence="7 8">
    <name type="scientific">Lottia gigantea</name>
    <name type="common">Giant owl limpet</name>
    <dbReference type="NCBI Taxonomy" id="225164"/>
    <lineage>
        <taxon>Eukaryota</taxon>
        <taxon>Metazoa</taxon>
        <taxon>Spiralia</taxon>
        <taxon>Lophotrochozoa</taxon>
        <taxon>Mollusca</taxon>
        <taxon>Gastropoda</taxon>
        <taxon>Patellogastropoda</taxon>
        <taxon>Lottioidea</taxon>
        <taxon>Lottiidae</taxon>
        <taxon>Lottia</taxon>
    </lineage>
</organism>
<keyword evidence="3" id="KW-0233">DNA recombination</keyword>
<gene>
    <name evidence="7" type="ORF">LOTGIDRAFT_130753</name>
</gene>
<dbReference type="OMA" id="NEESRRY"/>
<evidence type="ECO:0000256" key="4">
    <source>
        <dbReference type="ARBA" id="ARBA00023204"/>
    </source>
</evidence>
<dbReference type="GO" id="GO:0005634">
    <property type="term" value="C:nucleus"/>
    <property type="evidence" value="ECO:0007669"/>
    <property type="project" value="InterPro"/>
</dbReference>
<dbReference type="GO" id="GO:0000730">
    <property type="term" value="P:DNA recombinase assembly"/>
    <property type="evidence" value="ECO:0007669"/>
    <property type="project" value="InterPro"/>
</dbReference>
<dbReference type="FunFam" id="3.30.390.80:FF:000001">
    <property type="entry name" value="DNA repair protein RAD52 homolog"/>
    <property type="match status" value="1"/>
</dbReference>
<dbReference type="SUPFAM" id="SSF54768">
    <property type="entry name" value="dsRNA-binding domain-like"/>
    <property type="match status" value="1"/>
</dbReference>
<dbReference type="GO" id="GO:0010792">
    <property type="term" value="P:DNA double-strand break processing involved in repair via single-strand annealing"/>
    <property type="evidence" value="ECO:0007669"/>
    <property type="project" value="UniProtKB-ARBA"/>
</dbReference>
<dbReference type="EMBL" id="KB203301">
    <property type="protein sequence ID" value="ESO85239.1"/>
    <property type="molecule type" value="Genomic_DNA"/>
</dbReference>
<evidence type="ECO:0000256" key="5">
    <source>
        <dbReference type="ARBA" id="ARBA00053354"/>
    </source>
</evidence>
<dbReference type="Pfam" id="PF04098">
    <property type="entry name" value="Rad52_Rad22"/>
    <property type="match status" value="1"/>
</dbReference>
<dbReference type="CTD" id="20233105"/>
<dbReference type="KEGG" id="lgi:LOTGIDRAFT_130753"/>
<sequence>QSVFTDEEHEAIQECLRQRLGPKFISQRTGPGGSKLAYIEGWKLINLANETFGFNGWSHSVTNQTVDFVDHINDRYYVGVSALMKVQLKDGVYHEDIGYGVSEGLRSKALSIEKARKEAATDGLKRALKNFGNAMGNCLGDKDYLKCLVKAPKPVSMIC</sequence>
<evidence type="ECO:0000256" key="3">
    <source>
        <dbReference type="ARBA" id="ARBA00023172"/>
    </source>
</evidence>
<evidence type="ECO:0000256" key="6">
    <source>
        <dbReference type="ARBA" id="ARBA00073403"/>
    </source>
</evidence>
<dbReference type="NCBIfam" id="TIGR00607">
    <property type="entry name" value="rad52"/>
    <property type="match status" value="1"/>
</dbReference>
<dbReference type="Proteomes" id="UP000030746">
    <property type="component" value="Unassembled WGS sequence"/>
</dbReference>
<keyword evidence="8" id="KW-1185">Reference proteome</keyword>
<comment type="similarity">
    <text evidence="1">Belongs to the RAD52 family.</text>
</comment>